<evidence type="ECO:0008006" key="7">
    <source>
        <dbReference type="Google" id="ProtNLM"/>
    </source>
</evidence>
<dbReference type="OrthoDB" id="9816120at2"/>
<dbReference type="InterPro" id="IPR026444">
    <property type="entry name" value="Secre_tail"/>
</dbReference>
<feature type="domain" description="Bacterial repeat" evidence="4">
    <location>
        <begin position="2106"/>
        <end position="2165"/>
    </location>
</feature>
<gene>
    <name evidence="5" type="ORF">BC781_101965</name>
</gene>
<feature type="domain" description="Bacterial repeat" evidence="4">
    <location>
        <begin position="2472"/>
        <end position="2523"/>
    </location>
</feature>
<reference evidence="5 6" key="1">
    <citation type="submission" date="2018-03" db="EMBL/GenBank/DDBJ databases">
        <title>Genomic Encyclopedia of Archaeal and Bacterial Type Strains, Phase II (KMG-II): from individual species to whole genera.</title>
        <authorList>
            <person name="Goeker M."/>
        </authorList>
    </citation>
    <scope>NUCLEOTIDE SEQUENCE [LARGE SCALE GENOMIC DNA]</scope>
    <source>
        <strain evidence="5 6">DSM 28229</strain>
    </source>
</reference>
<feature type="domain" description="Secretion system C-terminal sorting" evidence="3">
    <location>
        <begin position="3309"/>
        <end position="3369"/>
    </location>
</feature>
<evidence type="ECO:0000313" key="5">
    <source>
        <dbReference type="EMBL" id="PWJ44594.1"/>
    </source>
</evidence>
<organism evidence="5 6">
    <name type="scientific">Sediminitomix flava</name>
    <dbReference type="NCBI Taxonomy" id="379075"/>
    <lineage>
        <taxon>Bacteria</taxon>
        <taxon>Pseudomonadati</taxon>
        <taxon>Bacteroidota</taxon>
        <taxon>Cytophagia</taxon>
        <taxon>Cytophagales</taxon>
        <taxon>Flammeovirgaceae</taxon>
        <taxon>Sediminitomix</taxon>
    </lineage>
</organism>
<dbReference type="Pfam" id="PF18962">
    <property type="entry name" value="Por_Secre_tail"/>
    <property type="match status" value="1"/>
</dbReference>
<dbReference type="InterPro" id="IPR011493">
    <property type="entry name" value="GLUG"/>
</dbReference>
<name>A0A315ZIR7_SEDFL</name>
<proteinExistence type="predicted"/>
<dbReference type="NCBIfam" id="TIGR04183">
    <property type="entry name" value="Por_Secre_tail"/>
    <property type="match status" value="1"/>
</dbReference>
<feature type="domain" description="Bacterial repeat" evidence="4">
    <location>
        <begin position="1398"/>
        <end position="1453"/>
    </location>
</feature>
<evidence type="ECO:0000259" key="2">
    <source>
        <dbReference type="Pfam" id="PF07581"/>
    </source>
</evidence>
<dbReference type="EMBL" id="QGDO01000001">
    <property type="protein sequence ID" value="PWJ44594.1"/>
    <property type="molecule type" value="Genomic_DNA"/>
</dbReference>
<feature type="domain" description="Bacterial repeat" evidence="4">
    <location>
        <begin position="1747"/>
        <end position="1800"/>
    </location>
</feature>
<evidence type="ECO:0000259" key="3">
    <source>
        <dbReference type="Pfam" id="PF18962"/>
    </source>
</evidence>
<evidence type="ECO:0000256" key="1">
    <source>
        <dbReference type="SAM" id="SignalP"/>
    </source>
</evidence>
<keyword evidence="6" id="KW-1185">Reference proteome</keyword>
<sequence>MRKFYLFFILLGFTQSLWAQTRPTKGNGNSSDPFQIENLDHLRWLSEGGSDGMTNAERWNKNYILMADIDASETSTWNDGLGFSPIGVLPDKFQGNFNGNRHTISNLYINRPDEDQASFIGYALNALITNLGIVDANITGARIIGGIIGYSYDSDVKYCYTSGTLTGTDYVGGIMGYANDYSYVYDSFTSASISGNDKVGGIIGEGISYSRIYSSYAFGPIAGISNVGGIYGVANPAYAYNTYWDSETTGQVTDAYLSASSGLATSDFATVDNFSSWDFENVWTITTQTDIDSNPRPYLKWMLFDDYIEVFASPVEADKSLTETDYYNYGDEITLETTAHPGFTFSHWENAEGVNISTENPYTFTYSADSTSKYTAVFEYSFEFAGGDGSSSDPYQIETLEQLSYLSYVRSLFHKSFILINDIDATETSSWNEGKGFEPLGYDREYSSTGTSYSTYAFNGDFNGNNHVISNLTINRPTEEYIGLFGYLSNAKVYNLGLTDINIQGNNNVGAIVGYAYNSEVKSTYSTGQINGINYSGGIVGRISSSSIENSISFADITLSSNYGGGLTGYMHNSSIKNSYSTGSVTGNSSIGGLVGYYISGNITDSYWDKETSGLTSSSGSDDSFGLTTTQFSDISNFTNWDFNGIWEVTTLSDIDSNPRPYLQAFIYEYFISLDASPSEATANLEGYGGVVVDSEITLTTTAKNGYEFLKWTNSEGDSISNENSFTFVFTADSSTQYTAHFIENYEFAGGDGSSNDPYQIANLEQLEYLSNVSSLWRDSFILTTDIDASETATWNNGKGYRPIGSSNQPFYGDFDGNNHTISGLTINRQNEEYSGLFGYVLNASFQNIGLVDVNILGSNYTGALIGYNWNSSVSHAYSTGTVSGNEFVGGLLGYQYTYDNSAFVEHSFSSADIIAESRAGGLVGHLSSGYVENTYATGSITGSSSTGGIVGTKNSAGIVNNSYWDIETTGLTTSSGSLDSFGLTTLEFADASNFTNWDFQGNWEIGTQSDIDTNPRPYLQSFIYDYFISIDADPTNAIASFSGHGGIIVDSELTLEASAINGYELWKWTNSNGDSLSNTSPLTFLFTADSSIQYTAHFIENYEFAGGDGTVDNPYRVENLLQLEYISNVPTLWSKHFVLISDIDASETTSWNNGKGFKPIGQNQNNFTGSFNGFGYTISGLYINRPNEDYIGLFGYSTNARIENLTFTDFNYTGRDYVGGIAGYISNTDLSTLFAKGTINGDDNLGGLVGRSTSYTSIENVHSNVSITGDSDLGGIVGSFYDSRLSYSYAIGAVNGNYDNGGLIGYQSSSTINSSFWDTETTGLTSSSGSDNSSGLSTLQFSSVANFTDWNFNGVWGILTESSFEDVPRPYLMATLYDRLIDVKASPSYAARYFSGKGYHDYGEEVWLAAPAKSGFWFELWTNDQGDTVSTSNPFIFEFAQDSSLTYTAHFSESFGFAGGDGTVEDPYQINRMLHLTYLSNVRSLWDKHFILTADINAAETVTSNNGKGFSPIGNNEVDFIGSFNGNGFKIDSLHINRPLESYIGLFGSTNYSSTTISNVALTNANIVGYNYVGALVGYLDDAIVMNSYSTGSIRANKYSGGLVGYNYYADIKYSFSSCDIIANDYVGGLAGYIYYSSSIENSYAMGSVIGNNYTGGLTAYAPYSNYIINSYWDKETTLQTSSAGSDDSFGLATVDFADQNNFTDWDFENTWIMKLDESIDSSTRPYFKYMYYDGKIEISTSIEEAIATISGADFYNYQDEITLDVTPVNGYQFGAWVDAEGDTLSTTPSYTFTFTNESNLVYYLLFDETYEFAGGDGSSSDPYQIETLLQLEYLSNISSLWDKNFILVADIDASATVNWNDGKGFRPIGNNDKYFSGRFNGDEFKIYNLTINRPNEDYIGLFGHVRNYNDIRFISLRNVNIVGGNYVGAIAGYVYYSDILNSYSTGSVNGQNYVGGIVGYTSNSGSHITSTFSTASVTGNEYVGGLIGYNRSSNISKSYSIGAINGNEYVGGAIGHVYSGSINDIYWDKETTLQTSSAGSDDSFGLTTSQFENQESFTNWDFDNTWVLQDDSEIDSNTRPYLQWMYYDTQTEIALEFHDAAEIVSGSGGLNYDDEITLEVTPVQGYIFEAWLNAEGDTLSYDNPYTFTFTEDSPTTYYARFDVNVEFEGGDGSSNDPYQIATLEQLNYLSTISAIWNRHFVLIADIDASETSSWNDGKGFRPIGNNSSQFNGTFNGAGNVISNLYINRPLENYVGLFGRTTSGNIKTTIKNVGLLNANITGDDRVGAIAGYLYQSTVSHSFATGIVNGGEYVGGIVGRIYYSDISNSFSNCDVTASSSVGGIVGSIDYNSNVINSYALGAVSGSYSTGGIAGYHYTDEYIQNSYWDKETTGLSTSPGVDDSFGLTTSQFAEQENFANWDFHGTWLMETNTDIDSNPRPYLQWMYFDAQISVSEQPTYASTEFVEIISANYDQEVTLSVNPKNGYAFEAWISEAGDTLSTVNPYTFTFTEESPLEITAQFKEDYEFVDGDGSYSNPYQIETLAQLEFLSNVRSLWDRNFVLISDIDASETSNWNEGKGFSPIGDNNHSFYGRFDGNSHIISNLYINRDQDFVGLFGNVYGTIKQLGLKDASIKGANQVGGLAGDLDGTIESCFVSGNIEGNVNIGGLSGYVYRGNLLNSFSLAEVSGIQNVGGVIGSLEDESEANTLYASGNVSGQSNTGGAIGYASSSSKVEIVYWDTQTTGQSSSSGSLSFIFGLSTINFSQEFMLSGFDFGGIWEITTLNEFDENPRPYLQWQLYDDYISIYSTPSEASETISGHGGVNNGDEVTFEALAVNGYVFSHWETVDGDSISSDNPYTFTFNNGDETEYIAQFENAFSFAGGDGSIHDPYQISTLDHLEYLSNVSSLWNRHYILINDIDATATQTWNQSQGLKPIGNQNNSFTGSFNGQGFVISNLEINYMNEKYVGLFGRISYATIKNVGLTNAYVLGKSYVGTLIGYADQATISHNYVTGHANSLDGDYVGGMVGYLYYSNLSFAIANVSTSANNYAGGLVGRAAWNSYINYSYSIGQVSGSNNIGGIAGSSYYSVENSYWDKETSGVLSSSGSDDSFGLTTAQFSDSNNFAGWDFEATWAIATKNNFDSNARPMLNIMFNKVFVKANNSEWGSVEGEGYFLDDQVITIDAYPNYGYHFKGWELDGQNITKEESFTLQVKGNYTFTANFEINSYNIDIVENEYGTITFDNDSLTHGSDVTYTITPDEGYVVTSVFMNGFNYGSFTSNTYTNITSDIEMEVLYTKITSADDLSEEINVYPVPTSTTITISDIAPNRSIKIFNLTGIEVLSTISNSSSETIDLSALSTGVYLIQVEGYKMQRIVKE</sequence>
<comment type="caution">
    <text evidence="5">The sequence shown here is derived from an EMBL/GenBank/DDBJ whole genome shotgun (WGS) entry which is preliminary data.</text>
</comment>
<dbReference type="Pfam" id="PF18998">
    <property type="entry name" value="Flg_new_2"/>
    <property type="match status" value="9"/>
</dbReference>
<dbReference type="Pfam" id="PF07581">
    <property type="entry name" value="Glug"/>
    <property type="match status" value="2"/>
</dbReference>
<protein>
    <recommendedName>
        <fullName evidence="7">Repeat protein (TIGR02543 family)</fullName>
    </recommendedName>
</protein>
<feature type="domain" description="Bacterial repeat" evidence="4">
    <location>
        <begin position="321"/>
        <end position="380"/>
    </location>
</feature>
<evidence type="ECO:0000313" key="6">
    <source>
        <dbReference type="Proteomes" id="UP000245535"/>
    </source>
</evidence>
<dbReference type="Proteomes" id="UP000245535">
    <property type="component" value="Unassembled WGS sequence"/>
</dbReference>
<feature type="domain" description="Bacterial repeat" evidence="4">
    <location>
        <begin position="3226"/>
        <end position="3265"/>
    </location>
</feature>
<dbReference type="Gene3D" id="2.160.20.110">
    <property type="match status" value="9"/>
</dbReference>
<evidence type="ECO:0000259" key="4">
    <source>
        <dbReference type="Pfam" id="PF18998"/>
    </source>
</evidence>
<dbReference type="InterPro" id="IPR044060">
    <property type="entry name" value="Bacterial_rp_domain"/>
</dbReference>
<feature type="domain" description="GLUG" evidence="2">
    <location>
        <begin position="1626"/>
        <end position="1650"/>
    </location>
</feature>
<dbReference type="RefSeq" id="WP_109616077.1">
    <property type="nucleotide sequence ID" value="NZ_QGDO01000001.1"/>
</dbReference>
<feature type="chain" id="PRO_5016266060" description="Repeat protein (TIGR02543 family)" evidence="1">
    <location>
        <begin position="20"/>
        <end position="3376"/>
    </location>
</feature>
<feature type="signal peptide" evidence="1">
    <location>
        <begin position="1"/>
        <end position="19"/>
    </location>
</feature>
<accession>A0A315ZIR7</accession>
<feature type="domain" description="Bacterial repeat" evidence="4">
    <location>
        <begin position="2814"/>
        <end position="2874"/>
    </location>
</feature>
<feature type="domain" description="Bacterial repeat" evidence="4">
    <location>
        <begin position="693"/>
        <end position="743"/>
    </location>
</feature>
<feature type="domain" description="Bacterial repeat" evidence="4">
    <location>
        <begin position="3157"/>
        <end position="3224"/>
    </location>
</feature>
<keyword evidence="1" id="KW-0732">Signal</keyword>
<feature type="domain" description="GLUG" evidence="2">
    <location>
        <begin position="1570"/>
        <end position="1595"/>
    </location>
</feature>